<dbReference type="GO" id="GO:0005840">
    <property type="term" value="C:ribosome"/>
    <property type="evidence" value="ECO:0007669"/>
    <property type="project" value="UniProtKB-KW"/>
</dbReference>
<dbReference type="GO" id="GO:0006412">
    <property type="term" value="P:translation"/>
    <property type="evidence" value="ECO:0007669"/>
    <property type="project" value="InterPro"/>
</dbReference>
<dbReference type="GO" id="GO:1990904">
    <property type="term" value="C:ribonucleoprotein complex"/>
    <property type="evidence" value="ECO:0007669"/>
    <property type="project" value="UniProtKB-KW"/>
</dbReference>
<feature type="compositionally biased region" description="Basic residues" evidence="4">
    <location>
        <begin position="59"/>
        <end position="70"/>
    </location>
</feature>
<evidence type="ECO:0000256" key="1">
    <source>
        <dbReference type="ARBA" id="ARBA00010528"/>
    </source>
</evidence>
<dbReference type="Gene3D" id="3.40.1370.10">
    <property type="match status" value="1"/>
</dbReference>
<keyword evidence="3" id="KW-0687">Ribonucleoprotein</keyword>
<dbReference type="InterPro" id="IPR023574">
    <property type="entry name" value="Ribosomal_uL4_dom_sf"/>
</dbReference>
<evidence type="ECO:0008006" key="6">
    <source>
        <dbReference type="Google" id="ProtNLM"/>
    </source>
</evidence>
<comment type="similarity">
    <text evidence="1">Belongs to the universal ribosomal protein uL4 family.</text>
</comment>
<protein>
    <recommendedName>
        <fullName evidence="6">50S ribosomal protein L4</fullName>
    </recommendedName>
</protein>
<dbReference type="AlphaFoldDB" id="A0A382L9L6"/>
<accession>A0A382L9L6</accession>
<dbReference type="NCBIfam" id="TIGR03953">
    <property type="entry name" value="rplD_bact"/>
    <property type="match status" value="1"/>
</dbReference>
<dbReference type="PANTHER" id="PTHR10746">
    <property type="entry name" value="50S RIBOSOMAL PROTEIN L4"/>
    <property type="match status" value="1"/>
</dbReference>
<evidence type="ECO:0000256" key="2">
    <source>
        <dbReference type="ARBA" id="ARBA00022980"/>
    </source>
</evidence>
<keyword evidence="2" id="KW-0689">Ribosomal protein</keyword>
<gene>
    <name evidence="5" type="ORF">METZ01_LOCUS286442</name>
</gene>
<dbReference type="InterPro" id="IPR013005">
    <property type="entry name" value="Ribosomal_uL4-like"/>
</dbReference>
<evidence type="ECO:0000313" key="5">
    <source>
        <dbReference type="EMBL" id="SVC33588.1"/>
    </source>
</evidence>
<proteinExistence type="inferred from homology"/>
<evidence type="ECO:0000256" key="4">
    <source>
        <dbReference type="SAM" id="MobiDB-lite"/>
    </source>
</evidence>
<dbReference type="PANTHER" id="PTHR10746:SF6">
    <property type="entry name" value="LARGE RIBOSOMAL SUBUNIT PROTEIN UL4M"/>
    <property type="match status" value="1"/>
</dbReference>
<dbReference type="EMBL" id="UINC01085749">
    <property type="protein sequence ID" value="SVC33588.1"/>
    <property type="molecule type" value="Genomic_DNA"/>
</dbReference>
<feature type="compositionally biased region" description="Polar residues" evidence="4">
    <location>
        <begin position="44"/>
        <end position="53"/>
    </location>
</feature>
<sequence length="210" mass="22731">MKLNVIKQDGSKGTAVMVDDSVFGIKPNESVVHQAIVAELANGRQGTRASKNRSAVRGGGRKPFKQKGRGVARAGTIRSPIWKGGGVVFGPEPHDYEIKMPKKMRRLARRSVLSNRASADELVIVDKIAISSPKTKEFTEVLSTLGLEGKKVTILVSSYSDNVFLAARNIPNIYVVEATSASTYDLLDCEVLLAEKAGLALLNEQLIVKK</sequence>
<dbReference type="GO" id="GO:0003735">
    <property type="term" value="F:structural constituent of ribosome"/>
    <property type="evidence" value="ECO:0007669"/>
    <property type="project" value="InterPro"/>
</dbReference>
<dbReference type="InterPro" id="IPR002136">
    <property type="entry name" value="Ribosomal_uL4"/>
</dbReference>
<dbReference type="Pfam" id="PF00573">
    <property type="entry name" value="Ribosomal_L4"/>
    <property type="match status" value="1"/>
</dbReference>
<reference evidence="5" key="1">
    <citation type="submission" date="2018-05" db="EMBL/GenBank/DDBJ databases">
        <authorList>
            <person name="Lanie J.A."/>
            <person name="Ng W.-L."/>
            <person name="Kazmierczak K.M."/>
            <person name="Andrzejewski T.M."/>
            <person name="Davidsen T.M."/>
            <person name="Wayne K.J."/>
            <person name="Tettelin H."/>
            <person name="Glass J.I."/>
            <person name="Rusch D."/>
            <person name="Podicherti R."/>
            <person name="Tsui H.-C.T."/>
            <person name="Winkler M.E."/>
        </authorList>
    </citation>
    <scope>NUCLEOTIDE SEQUENCE</scope>
</reference>
<feature type="region of interest" description="Disordered" evidence="4">
    <location>
        <begin position="43"/>
        <end position="70"/>
    </location>
</feature>
<evidence type="ECO:0000256" key="3">
    <source>
        <dbReference type="ARBA" id="ARBA00023274"/>
    </source>
</evidence>
<organism evidence="5">
    <name type="scientific">marine metagenome</name>
    <dbReference type="NCBI Taxonomy" id="408172"/>
    <lineage>
        <taxon>unclassified sequences</taxon>
        <taxon>metagenomes</taxon>
        <taxon>ecological metagenomes</taxon>
    </lineage>
</organism>
<name>A0A382L9L6_9ZZZZ</name>
<dbReference type="SUPFAM" id="SSF52166">
    <property type="entry name" value="Ribosomal protein L4"/>
    <property type="match status" value="1"/>
</dbReference>
<dbReference type="HAMAP" id="MF_01328_B">
    <property type="entry name" value="Ribosomal_uL4_B"/>
    <property type="match status" value="1"/>
</dbReference>